<evidence type="ECO:0008006" key="4">
    <source>
        <dbReference type="Google" id="ProtNLM"/>
    </source>
</evidence>
<dbReference type="EMBL" id="QOUI01000003">
    <property type="protein sequence ID" value="RCK70248.1"/>
    <property type="molecule type" value="Genomic_DNA"/>
</dbReference>
<dbReference type="RefSeq" id="WP_114125790.1">
    <property type="nucleotide sequence ID" value="NZ_QOUI01000003.1"/>
</dbReference>
<reference evidence="2 3" key="1">
    <citation type="submission" date="2018-07" db="EMBL/GenBank/DDBJ databases">
        <title>Desertimonas flava gen. nov. sp. nov.</title>
        <authorList>
            <person name="Liu S."/>
        </authorList>
    </citation>
    <scope>NUCLEOTIDE SEQUENCE [LARGE SCALE GENOMIC DNA]</scope>
    <source>
        <strain evidence="2 3">16Sb5-5</strain>
    </source>
</reference>
<dbReference type="Proteomes" id="UP000252770">
    <property type="component" value="Unassembled WGS sequence"/>
</dbReference>
<protein>
    <recommendedName>
        <fullName evidence="4">Alpha/beta hydrolase</fullName>
    </recommendedName>
</protein>
<keyword evidence="3" id="KW-1185">Reference proteome</keyword>
<proteinExistence type="predicted"/>
<name>A0A367YWQ1_9ACTN</name>
<organism evidence="2 3">
    <name type="scientific">Desertihabitans brevis</name>
    <dbReference type="NCBI Taxonomy" id="2268447"/>
    <lineage>
        <taxon>Bacteria</taxon>
        <taxon>Bacillati</taxon>
        <taxon>Actinomycetota</taxon>
        <taxon>Actinomycetes</taxon>
        <taxon>Propionibacteriales</taxon>
        <taxon>Propionibacteriaceae</taxon>
        <taxon>Desertihabitans</taxon>
    </lineage>
</organism>
<comment type="caution">
    <text evidence="2">The sequence shown here is derived from an EMBL/GenBank/DDBJ whole genome shotgun (WGS) entry which is preliminary data.</text>
</comment>
<feature type="region of interest" description="Disordered" evidence="1">
    <location>
        <begin position="268"/>
        <end position="290"/>
    </location>
</feature>
<gene>
    <name evidence="2" type="ORF">DT076_06170</name>
</gene>
<evidence type="ECO:0000313" key="3">
    <source>
        <dbReference type="Proteomes" id="UP000252770"/>
    </source>
</evidence>
<dbReference type="SUPFAM" id="SSF53474">
    <property type="entry name" value="alpha/beta-Hydrolases"/>
    <property type="match status" value="1"/>
</dbReference>
<dbReference type="InterPro" id="IPR029058">
    <property type="entry name" value="AB_hydrolase_fold"/>
</dbReference>
<evidence type="ECO:0000313" key="2">
    <source>
        <dbReference type="EMBL" id="RCK70248.1"/>
    </source>
</evidence>
<sequence>MIAGFPLAEIVVGAVALLLLLLMTAPFEALWWWSQQEEPVQRRAPREVGPAPTQGTTWIVYLAGVGTASSESSRPEQPLLDRLRNRLGDEAVLVTGVFPYSVLDHGLTTDRDLSWLWRVLDRMQRRKWPVLPLLINLYNVFQVLVSADRRYGPFFSLAMARTIWGRLRAAGYQSGSGDPVVLLGWSGGGQICLGASWYLADQGAPVYVLSLGGVLSSDPGLDRVRHLWHLHGSRDRVHRLGALLFPSRWPTSRDSSWNRAKREGRITTTEIGPYTHSSSPSYLTRRPQPDGSVPIEVTTEALLGTLAGAGLLVRDRAR</sequence>
<evidence type="ECO:0000256" key="1">
    <source>
        <dbReference type="SAM" id="MobiDB-lite"/>
    </source>
</evidence>
<feature type="compositionally biased region" description="Polar residues" evidence="1">
    <location>
        <begin position="268"/>
        <end position="282"/>
    </location>
</feature>
<accession>A0A367YWQ1</accession>
<dbReference type="AlphaFoldDB" id="A0A367YWQ1"/>